<evidence type="ECO:0000256" key="2">
    <source>
        <dbReference type="SAM" id="SignalP"/>
    </source>
</evidence>
<feature type="chain" id="PRO_5019278701" description="CLAVATA3/ESR (CLE)-related protein" evidence="2">
    <location>
        <begin position="31"/>
        <end position="87"/>
    </location>
</feature>
<dbReference type="EMBL" id="SDMP01000017">
    <property type="protein sequence ID" value="RYR00201.1"/>
    <property type="molecule type" value="Genomic_DNA"/>
</dbReference>
<protein>
    <recommendedName>
        <fullName evidence="5">CLAVATA3/ESR (CLE)-related protein</fullName>
    </recommendedName>
</protein>
<dbReference type="AlphaFoldDB" id="A0A444YE68"/>
<name>A0A444YE68_ARAHY</name>
<evidence type="ECO:0008006" key="5">
    <source>
        <dbReference type="Google" id="ProtNLM"/>
    </source>
</evidence>
<dbReference type="Proteomes" id="UP000289738">
    <property type="component" value="Chromosome B07"/>
</dbReference>
<feature type="region of interest" description="Disordered" evidence="1">
    <location>
        <begin position="35"/>
        <end position="87"/>
    </location>
</feature>
<proteinExistence type="predicted"/>
<gene>
    <name evidence="3" type="ORF">Ahy_B07g088306</name>
</gene>
<sequence length="87" mass="10210">MKKNMKKKHFHFHLFLFITLLLFLTPRIHAIRRNKFSTPSTSSSSSSSSSRQQGFHPWKNNNDSPTEFDSEKRRVPTGSNPLHNKKR</sequence>
<comment type="caution">
    <text evidence="3">The sequence shown here is derived from an EMBL/GenBank/DDBJ whole genome shotgun (WGS) entry which is preliminary data.</text>
</comment>
<feature type="compositionally biased region" description="Low complexity" evidence="1">
    <location>
        <begin position="37"/>
        <end position="50"/>
    </location>
</feature>
<feature type="signal peptide" evidence="2">
    <location>
        <begin position="1"/>
        <end position="30"/>
    </location>
</feature>
<feature type="compositionally biased region" description="Polar residues" evidence="1">
    <location>
        <begin position="77"/>
        <end position="87"/>
    </location>
</feature>
<evidence type="ECO:0000313" key="3">
    <source>
        <dbReference type="EMBL" id="RYR00201.1"/>
    </source>
</evidence>
<keyword evidence="2" id="KW-0732">Signal</keyword>
<accession>A0A444YE68</accession>
<evidence type="ECO:0000256" key="1">
    <source>
        <dbReference type="SAM" id="MobiDB-lite"/>
    </source>
</evidence>
<reference evidence="3 4" key="1">
    <citation type="submission" date="2019-01" db="EMBL/GenBank/DDBJ databases">
        <title>Sequencing of cultivated peanut Arachis hypogaea provides insights into genome evolution and oil improvement.</title>
        <authorList>
            <person name="Chen X."/>
        </authorList>
    </citation>
    <scope>NUCLEOTIDE SEQUENCE [LARGE SCALE GENOMIC DNA]</scope>
    <source>
        <strain evidence="4">cv. Fuhuasheng</strain>
        <tissue evidence="3">Leaves</tissue>
    </source>
</reference>
<organism evidence="3 4">
    <name type="scientific">Arachis hypogaea</name>
    <name type="common">Peanut</name>
    <dbReference type="NCBI Taxonomy" id="3818"/>
    <lineage>
        <taxon>Eukaryota</taxon>
        <taxon>Viridiplantae</taxon>
        <taxon>Streptophyta</taxon>
        <taxon>Embryophyta</taxon>
        <taxon>Tracheophyta</taxon>
        <taxon>Spermatophyta</taxon>
        <taxon>Magnoliopsida</taxon>
        <taxon>eudicotyledons</taxon>
        <taxon>Gunneridae</taxon>
        <taxon>Pentapetalae</taxon>
        <taxon>rosids</taxon>
        <taxon>fabids</taxon>
        <taxon>Fabales</taxon>
        <taxon>Fabaceae</taxon>
        <taxon>Papilionoideae</taxon>
        <taxon>50 kb inversion clade</taxon>
        <taxon>dalbergioids sensu lato</taxon>
        <taxon>Dalbergieae</taxon>
        <taxon>Pterocarpus clade</taxon>
        <taxon>Arachis</taxon>
    </lineage>
</organism>
<keyword evidence="4" id="KW-1185">Reference proteome</keyword>
<evidence type="ECO:0000313" key="4">
    <source>
        <dbReference type="Proteomes" id="UP000289738"/>
    </source>
</evidence>